<reference evidence="2" key="1">
    <citation type="journal article" date="2011" name="Proc. Natl. Acad. Sci. U.S.A.">
        <title>Obligate biotrophy features unraveled by the genomic analysis of rust fungi.</title>
        <authorList>
            <person name="Duplessis S."/>
            <person name="Cuomo C.A."/>
            <person name="Lin Y.-C."/>
            <person name="Aerts A."/>
            <person name="Tisserant E."/>
            <person name="Veneault-Fourrey C."/>
            <person name="Joly D.L."/>
            <person name="Hacquard S."/>
            <person name="Amselem J."/>
            <person name="Cantarel B.L."/>
            <person name="Chiu R."/>
            <person name="Coutinho P.M."/>
            <person name="Feau N."/>
            <person name="Field M."/>
            <person name="Frey P."/>
            <person name="Gelhaye E."/>
            <person name="Goldberg J."/>
            <person name="Grabherr M.G."/>
            <person name="Kodira C.D."/>
            <person name="Kohler A."/>
            <person name="Kuees U."/>
            <person name="Lindquist E.A."/>
            <person name="Lucas S.M."/>
            <person name="Mago R."/>
            <person name="Mauceli E."/>
            <person name="Morin E."/>
            <person name="Murat C."/>
            <person name="Pangilinan J.L."/>
            <person name="Park R."/>
            <person name="Pearson M."/>
            <person name="Quesneville H."/>
            <person name="Rouhier N."/>
            <person name="Sakthikumar S."/>
            <person name="Salamov A.A."/>
            <person name="Schmutz J."/>
            <person name="Selles B."/>
            <person name="Shapiro H."/>
            <person name="Tanguay P."/>
            <person name="Tuskan G.A."/>
            <person name="Henrissat B."/>
            <person name="Van de Peer Y."/>
            <person name="Rouze P."/>
            <person name="Ellis J.G."/>
            <person name="Dodds P.N."/>
            <person name="Schein J.E."/>
            <person name="Zhong S."/>
            <person name="Hamelin R.C."/>
            <person name="Grigoriev I.V."/>
            <person name="Szabo L.J."/>
            <person name="Martin F."/>
        </authorList>
    </citation>
    <scope>NUCLEOTIDE SEQUENCE [LARGE SCALE GENOMIC DNA]</scope>
    <source>
        <strain evidence="2">98AG31 / pathotype 3-4-7</strain>
    </source>
</reference>
<dbReference type="HOGENOM" id="CLU_1441343_0_0_1"/>
<organism evidence="2">
    <name type="scientific">Melampsora larici-populina (strain 98AG31 / pathotype 3-4-7)</name>
    <name type="common">Poplar leaf rust fungus</name>
    <dbReference type="NCBI Taxonomy" id="747676"/>
    <lineage>
        <taxon>Eukaryota</taxon>
        <taxon>Fungi</taxon>
        <taxon>Dikarya</taxon>
        <taxon>Basidiomycota</taxon>
        <taxon>Pucciniomycotina</taxon>
        <taxon>Pucciniomycetes</taxon>
        <taxon>Pucciniales</taxon>
        <taxon>Melampsoraceae</taxon>
        <taxon>Melampsora</taxon>
    </lineage>
</organism>
<sequence length="188" mass="21253">MSHCCMISPVWSDRGPDPHARCWESGHEDFGYRLWSTLFTRISTLTPMATSIMSCCRLFTRSVLPSQRLPNQLRWNSFSRATEAGVSADRFGRLGPNGGVLLSEAQVQGLFDYPEFKHPSREVSAYKKWRLAMNDTVSYPEPSLSSSHIRTIRASNNLHMKLNLFAYCVRQVCLTSPLLRASKAEHAA</sequence>
<protein>
    <submittedName>
        <fullName evidence="1">Uncharacterized protein</fullName>
    </submittedName>
</protein>
<accession>F4RE74</accession>
<keyword evidence="2" id="KW-1185">Reference proteome</keyword>
<dbReference type="RefSeq" id="XP_007407403.1">
    <property type="nucleotide sequence ID" value="XM_007407341.1"/>
</dbReference>
<dbReference type="EMBL" id="GL883098">
    <property type="protein sequence ID" value="EGG09043.1"/>
    <property type="molecule type" value="Genomic_DNA"/>
</dbReference>
<dbReference type="KEGG" id="mlr:MELLADRAFT_104283"/>
<dbReference type="VEuPathDB" id="FungiDB:MELLADRAFT_104283"/>
<evidence type="ECO:0000313" key="1">
    <source>
        <dbReference type="EMBL" id="EGG09043.1"/>
    </source>
</evidence>
<proteinExistence type="predicted"/>
<name>F4RE74_MELLP</name>
<gene>
    <name evidence="1" type="ORF">MELLADRAFT_104283</name>
</gene>
<dbReference type="Proteomes" id="UP000001072">
    <property type="component" value="Unassembled WGS sequence"/>
</dbReference>
<dbReference type="InParanoid" id="F4RE74"/>
<dbReference type="OrthoDB" id="2497941at2759"/>
<evidence type="ECO:0000313" key="2">
    <source>
        <dbReference type="Proteomes" id="UP000001072"/>
    </source>
</evidence>
<dbReference type="AlphaFoldDB" id="F4RE74"/>
<dbReference type="GeneID" id="18922212"/>